<evidence type="ECO:0000313" key="2">
    <source>
        <dbReference type="Proteomes" id="UP001156702"/>
    </source>
</evidence>
<reference evidence="2" key="1">
    <citation type="journal article" date="2019" name="Int. J. Syst. Evol. Microbiol.">
        <title>The Global Catalogue of Microorganisms (GCM) 10K type strain sequencing project: providing services to taxonomists for standard genome sequencing and annotation.</title>
        <authorList>
            <consortium name="The Broad Institute Genomics Platform"/>
            <consortium name="The Broad Institute Genome Sequencing Center for Infectious Disease"/>
            <person name="Wu L."/>
            <person name="Ma J."/>
        </authorList>
    </citation>
    <scope>NUCLEOTIDE SEQUENCE [LARGE SCALE GENOMIC DNA]</scope>
    <source>
        <strain evidence="2">NBRC 102122</strain>
    </source>
</reference>
<dbReference type="Proteomes" id="UP001156702">
    <property type="component" value="Unassembled WGS sequence"/>
</dbReference>
<comment type="caution">
    <text evidence="1">The sequence shown here is derived from an EMBL/GenBank/DDBJ whole genome shotgun (WGS) entry which is preliminary data.</text>
</comment>
<name>A0ABQ5ZUZ1_9HYPH</name>
<gene>
    <name evidence="1" type="ORF">GCM10007923_64270</name>
</gene>
<sequence length="80" mass="9162">MKTVTIRQCYGDHTEWTSTHRTDDDQVAIERAIKRRFGVRAAFYEDNGLSTESKKYGQIGHPTKWGNASMDTGRVSIRVE</sequence>
<accession>A0ABQ5ZUZ1</accession>
<protein>
    <recommendedName>
        <fullName evidence="3">DUF2188 domain-containing protein</fullName>
    </recommendedName>
</protein>
<evidence type="ECO:0000313" key="1">
    <source>
        <dbReference type="EMBL" id="GLR55205.1"/>
    </source>
</evidence>
<proteinExistence type="predicted"/>
<organism evidence="1 2">
    <name type="scientific">Shinella yambaruensis</name>
    <dbReference type="NCBI Taxonomy" id="415996"/>
    <lineage>
        <taxon>Bacteria</taxon>
        <taxon>Pseudomonadati</taxon>
        <taxon>Pseudomonadota</taxon>
        <taxon>Alphaproteobacteria</taxon>
        <taxon>Hyphomicrobiales</taxon>
        <taxon>Rhizobiaceae</taxon>
        <taxon>Shinella</taxon>
    </lineage>
</organism>
<dbReference type="EMBL" id="BSOP01000071">
    <property type="protein sequence ID" value="GLR55205.1"/>
    <property type="molecule type" value="Genomic_DNA"/>
</dbReference>
<evidence type="ECO:0008006" key="3">
    <source>
        <dbReference type="Google" id="ProtNLM"/>
    </source>
</evidence>
<keyword evidence="2" id="KW-1185">Reference proteome</keyword>